<keyword evidence="4" id="KW-0032">Aminotransferase</keyword>
<dbReference type="GO" id="GO:0008483">
    <property type="term" value="F:transaminase activity"/>
    <property type="evidence" value="ECO:0007669"/>
    <property type="project" value="UniProtKB-KW"/>
</dbReference>
<dbReference type="Gene3D" id="3.40.640.10">
    <property type="entry name" value="Type I PLP-dependent aspartate aminotransferase-like (Major domain)"/>
    <property type="match status" value="1"/>
</dbReference>
<evidence type="ECO:0000313" key="8">
    <source>
        <dbReference type="EMBL" id="TCL39340.1"/>
    </source>
</evidence>
<comment type="subunit">
    <text evidence="3">Homodimer.</text>
</comment>
<gene>
    <name evidence="8" type="ORF">EV210_102255</name>
</gene>
<keyword evidence="6" id="KW-0663">Pyridoxal phosphate</keyword>
<dbReference type="InterPro" id="IPR004839">
    <property type="entry name" value="Aminotransferase_I/II_large"/>
</dbReference>
<proteinExistence type="inferred from homology"/>
<evidence type="ECO:0000256" key="3">
    <source>
        <dbReference type="ARBA" id="ARBA00011738"/>
    </source>
</evidence>
<dbReference type="InterPro" id="IPR015424">
    <property type="entry name" value="PyrdxlP-dep_Trfase"/>
</dbReference>
<evidence type="ECO:0000256" key="6">
    <source>
        <dbReference type="ARBA" id="ARBA00022898"/>
    </source>
</evidence>
<accession>A0A4R1Q0X1</accession>
<keyword evidence="9" id="KW-1185">Reference proteome</keyword>
<feature type="domain" description="Aminotransferase class I/classII large" evidence="7">
    <location>
        <begin position="48"/>
        <end position="385"/>
    </location>
</feature>
<evidence type="ECO:0000256" key="4">
    <source>
        <dbReference type="ARBA" id="ARBA00022576"/>
    </source>
</evidence>
<comment type="caution">
    <text evidence="8">The sequence shown here is derived from an EMBL/GenBank/DDBJ whole genome shotgun (WGS) entry which is preliminary data.</text>
</comment>
<evidence type="ECO:0000256" key="1">
    <source>
        <dbReference type="ARBA" id="ARBA00001933"/>
    </source>
</evidence>
<dbReference type="Pfam" id="PF00155">
    <property type="entry name" value="Aminotran_1_2"/>
    <property type="match status" value="1"/>
</dbReference>
<dbReference type="GO" id="GO:0030170">
    <property type="term" value="F:pyridoxal phosphate binding"/>
    <property type="evidence" value="ECO:0007669"/>
    <property type="project" value="InterPro"/>
</dbReference>
<dbReference type="PANTHER" id="PTHR42790:SF19">
    <property type="entry name" value="KYNURENINE_ALPHA-AMINOADIPATE AMINOTRANSFERASE, MITOCHONDRIAL"/>
    <property type="match status" value="1"/>
</dbReference>
<organism evidence="8 9">
    <name type="scientific">Anaerospora hongkongensis</name>
    <dbReference type="NCBI Taxonomy" id="244830"/>
    <lineage>
        <taxon>Bacteria</taxon>
        <taxon>Bacillati</taxon>
        <taxon>Bacillota</taxon>
        <taxon>Negativicutes</taxon>
        <taxon>Selenomonadales</taxon>
        <taxon>Sporomusaceae</taxon>
        <taxon>Anaerospora</taxon>
    </lineage>
</organism>
<evidence type="ECO:0000313" key="9">
    <source>
        <dbReference type="Proteomes" id="UP000295063"/>
    </source>
</evidence>
<keyword evidence="5" id="KW-0808">Transferase</keyword>
<dbReference type="PANTHER" id="PTHR42790">
    <property type="entry name" value="AMINOTRANSFERASE"/>
    <property type="match status" value="1"/>
</dbReference>
<comment type="similarity">
    <text evidence="2">Belongs to the class-I pyridoxal-phosphate-dependent aminotransferase family.</text>
</comment>
<dbReference type="InterPro" id="IPR015422">
    <property type="entry name" value="PyrdxlP-dep_Trfase_small"/>
</dbReference>
<dbReference type="RefSeq" id="WP_132075706.1">
    <property type="nucleotide sequence ID" value="NZ_SLUI01000002.1"/>
</dbReference>
<reference evidence="8 9" key="1">
    <citation type="submission" date="2019-03" db="EMBL/GenBank/DDBJ databases">
        <title>Genomic Encyclopedia of Type Strains, Phase IV (KMG-IV): sequencing the most valuable type-strain genomes for metagenomic binning, comparative biology and taxonomic classification.</title>
        <authorList>
            <person name="Goeker M."/>
        </authorList>
    </citation>
    <scope>NUCLEOTIDE SEQUENCE [LARGE SCALE GENOMIC DNA]</scope>
    <source>
        <strain evidence="8 9">DSM 15969</strain>
    </source>
</reference>
<evidence type="ECO:0000259" key="7">
    <source>
        <dbReference type="Pfam" id="PF00155"/>
    </source>
</evidence>
<protein>
    <submittedName>
        <fullName evidence="8">2-aminoadipate transaminase</fullName>
    </submittedName>
</protein>
<dbReference type="Gene3D" id="3.90.1150.10">
    <property type="entry name" value="Aspartate Aminotransferase, domain 1"/>
    <property type="match status" value="1"/>
</dbReference>
<dbReference type="AlphaFoldDB" id="A0A4R1Q0X1"/>
<dbReference type="InterPro" id="IPR015421">
    <property type="entry name" value="PyrdxlP-dep_Trfase_major"/>
</dbReference>
<dbReference type="OrthoDB" id="9802328at2"/>
<evidence type="ECO:0000256" key="5">
    <source>
        <dbReference type="ARBA" id="ARBA00022679"/>
    </source>
</evidence>
<comment type="cofactor">
    <cofactor evidence="1">
        <name>pyridoxal 5'-phosphate</name>
        <dbReference type="ChEBI" id="CHEBI:597326"/>
    </cofactor>
</comment>
<evidence type="ECO:0000256" key="2">
    <source>
        <dbReference type="ARBA" id="ARBA00007441"/>
    </source>
</evidence>
<dbReference type="GO" id="GO:1901605">
    <property type="term" value="P:alpha-amino acid metabolic process"/>
    <property type="evidence" value="ECO:0007669"/>
    <property type="project" value="TreeGrafter"/>
</dbReference>
<dbReference type="InterPro" id="IPR050859">
    <property type="entry name" value="Class-I_PLP-dep_aminotransf"/>
</dbReference>
<dbReference type="Proteomes" id="UP000295063">
    <property type="component" value="Unassembled WGS sequence"/>
</dbReference>
<dbReference type="EMBL" id="SLUI01000002">
    <property type="protein sequence ID" value="TCL39340.1"/>
    <property type="molecule type" value="Genomic_DNA"/>
</dbReference>
<name>A0A4R1Q0X1_9FIRM</name>
<dbReference type="CDD" id="cd00609">
    <property type="entry name" value="AAT_like"/>
    <property type="match status" value="1"/>
</dbReference>
<dbReference type="SUPFAM" id="SSF53383">
    <property type="entry name" value="PLP-dependent transferases"/>
    <property type="match status" value="1"/>
</dbReference>
<dbReference type="FunFam" id="3.40.640.10:FF:000053">
    <property type="entry name" value="Aminotransferase, class I"/>
    <property type="match status" value="1"/>
</dbReference>
<sequence>MAGHFARRVEQMKASEIREILKVTERPDVISFAGGLPAPELFPVEEMKAVCTAVLSDDGRAALQYSTTEGYQPLREQITARMAEAGVVASCTDVLIVSGSQQGLDLTGKVFLDEGDIVICESPTYLAAINAFKTYSPQFVEVAMDEQGMIMSALEETLQRYPQAKLIYTIPDFQNPTGRTMSIDRRKRLVELANQYDVMVMEDNPYGELRFAGERVPPVKAFDTEGRVIYQSTFSKVLTPGIRVGWLCAAPEILQKYIIFKQSTDLHTNTMAQRQVSKFMEMFDLKEHIEKIRKVYKTRRNLMLEAIKSEFPAGVTYTQPDGGLFLWVELPKELNARDLLIKCLEKQVAFVPGGAFFPNGGNENTLRLNFSNMSEERIVEGIARIGKLIKEICQEKNRQ</sequence>